<feature type="compositionally biased region" description="Basic and acidic residues" evidence="1">
    <location>
        <begin position="35"/>
        <end position="49"/>
    </location>
</feature>
<feature type="compositionally biased region" description="Polar residues" evidence="1">
    <location>
        <begin position="20"/>
        <end position="34"/>
    </location>
</feature>
<name>A0A9Q0X1C7_SALPP</name>
<accession>A0A9Q0X1C7</accession>
<evidence type="ECO:0000256" key="2">
    <source>
        <dbReference type="SAM" id="SignalP"/>
    </source>
</evidence>
<evidence type="ECO:0000313" key="3">
    <source>
        <dbReference type="EMBL" id="KAJ6775495.1"/>
    </source>
</evidence>
<feature type="region of interest" description="Disordered" evidence="1">
    <location>
        <begin position="20"/>
        <end position="49"/>
    </location>
</feature>
<dbReference type="AlphaFoldDB" id="A0A9Q0X1C7"/>
<keyword evidence="2" id="KW-0732">Signal</keyword>
<gene>
    <name evidence="3" type="ORF">OIU79_018623</name>
</gene>
<reference evidence="3" key="2">
    <citation type="journal article" date="2023" name="Int. J. Mol. Sci.">
        <title>De Novo Assembly and Annotation of 11 Diverse Shrub Willow (Salix) Genomes Reveals Novel Gene Organization in Sex-Linked Regions.</title>
        <authorList>
            <person name="Hyden B."/>
            <person name="Feng K."/>
            <person name="Yates T.B."/>
            <person name="Jawdy S."/>
            <person name="Cereghino C."/>
            <person name="Smart L.B."/>
            <person name="Muchero W."/>
        </authorList>
    </citation>
    <scope>NUCLEOTIDE SEQUENCE</scope>
    <source>
        <tissue evidence="3">Shoot tip</tissue>
    </source>
</reference>
<dbReference type="OrthoDB" id="10550980at2759"/>
<sequence>MTFKGTLFLSVIPIFSVMSMSSGLRPSGKTQSNESKSDPRAKGSTREAR</sequence>
<comment type="caution">
    <text evidence="3">The sequence shown here is derived from an EMBL/GenBank/DDBJ whole genome shotgun (WGS) entry which is preliminary data.</text>
</comment>
<reference evidence="3" key="1">
    <citation type="submission" date="2022-11" db="EMBL/GenBank/DDBJ databases">
        <authorList>
            <person name="Hyden B.L."/>
            <person name="Feng K."/>
            <person name="Yates T."/>
            <person name="Jawdy S."/>
            <person name="Smart L.B."/>
            <person name="Muchero W."/>
        </authorList>
    </citation>
    <scope>NUCLEOTIDE SEQUENCE</scope>
    <source>
        <tissue evidence="3">Shoot tip</tissue>
    </source>
</reference>
<evidence type="ECO:0000256" key="1">
    <source>
        <dbReference type="SAM" id="MobiDB-lite"/>
    </source>
</evidence>
<dbReference type="EMBL" id="JAPFFK010000002">
    <property type="protein sequence ID" value="KAJ6775495.1"/>
    <property type="molecule type" value="Genomic_DNA"/>
</dbReference>
<evidence type="ECO:0000313" key="4">
    <source>
        <dbReference type="Proteomes" id="UP001151532"/>
    </source>
</evidence>
<keyword evidence="4" id="KW-1185">Reference proteome</keyword>
<protein>
    <submittedName>
        <fullName evidence="3">Uncharacterized protein</fullName>
    </submittedName>
</protein>
<feature type="non-terminal residue" evidence="3">
    <location>
        <position position="49"/>
    </location>
</feature>
<organism evidence="3 4">
    <name type="scientific">Salix purpurea</name>
    <name type="common">Purple osier willow</name>
    <dbReference type="NCBI Taxonomy" id="77065"/>
    <lineage>
        <taxon>Eukaryota</taxon>
        <taxon>Viridiplantae</taxon>
        <taxon>Streptophyta</taxon>
        <taxon>Embryophyta</taxon>
        <taxon>Tracheophyta</taxon>
        <taxon>Spermatophyta</taxon>
        <taxon>Magnoliopsida</taxon>
        <taxon>eudicotyledons</taxon>
        <taxon>Gunneridae</taxon>
        <taxon>Pentapetalae</taxon>
        <taxon>rosids</taxon>
        <taxon>fabids</taxon>
        <taxon>Malpighiales</taxon>
        <taxon>Salicaceae</taxon>
        <taxon>Saliceae</taxon>
        <taxon>Salix</taxon>
    </lineage>
</organism>
<feature type="chain" id="PRO_5040431092" evidence="2">
    <location>
        <begin position="24"/>
        <end position="49"/>
    </location>
</feature>
<proteinExistence type="predicted"/>
<feature type="signal peptide" evidence="2">
    <location>
        <begin position="1"/>
        <end position="23"/>
    </location>
</feature>
<dbReference type="Proteomes" id="UP001151532">
    <property type="component" value="Chromosome 5"/>
</dbReference>